<protein>
    <submittedName>
        <fullName evidence="2">Predicted protein</fullName>
    </submittedName>
</protein>
<dbReference type="AlphaFoldDB" id="C1MGG1"/>
<name>C1MGG1_MICPC</name>
<feature type="region of interest" description="Disordered" evidence="1">
    <location>
        <begin position="46"/>
        <end position="78"/>
    </location>
</feature>
<dbReference type="eggNOG" id="ENOG502S7BP">
    <property type="taxonomic scope" value="Eukaryota"/>
</dbReference>
<reference evidence="2 3" key="1">
    <citation type="journal article" date="2009" name="Science">
        <title>Green evolution and dynamic adaptations revealed by genomes of the marine picoeukaryotes Micromonas.</title>
        <authorList>
            <person name="Worden A.Z."/>
            <person name="Lee J.H."/>
            <person name="Mock T."/>
            <person name="Rouze P."/>
            <person name="Simmons M.P."/>
            <person name="Aerts A.L."/>
            <person name="Allen A.E."/>
            <person name="Cuvelier M.L."/>
            <person name="Derelle E."/>
            <person name="Everett M.V."/>
            <person name="Foulon E."/>
            <person name="Grimwood J."/>
            <person name="Gundlach H."/>
            <person name="Henrissat B."/>
            <person name="Napoli C."/>
            <person name="McDonald S.M."/>
            <person name="Parker M.S."/>
            <person name="Rombauts S."/>
            <person name="Salamov A."/>
            <person name="Von Dassow P."/>
            <person name="Badger J.H."/>
            <person name="Coutinho P.M."/>
            <person name="Demir E."/>
            <person name="Dubchak I."/>
            <person name="Gentemann C."/>
            <person name="Eikrem W."/>
            <person name="Gready J.E."/>
            <person name="John U."/>
            <person name="Lanier W."/>
            <person name="Lindquist E.A."/>
            <person name="Lucas S."/>
            <person name="Mayer K.F."/>
            <person name="Moreau H."/>
            <person name="Not F."/>
            <person name="Otillar R."/>
            <person name="Panaud O."/>
            <person name="Pangilinan J."/>
            <person name="Paulsen I."/>
            <person name="Piegu B."/>
            <person name="Poliakov A."/>
            <person name="Robbens S."/>
            <person name="Schmutz J."/>
            <person name="Toulza E."/>
            <person name="Wyss T."/>
            <person name="Zelensky A."/>
            <person name="Zhou K."/>
            <person name="Armbrust E.V."/>
            <person name="Bhattacharya D."/>
            <person name="Goodenough U.W."/>
            <person name="Van de Peer Y."/>
            <person name="Grigoriev I.V."/>
        </authorList>
    </citation>
    <scope>NUCLEOTIDE SEQUENCE [LARGE SCALE GENOMIC DNA]</scope>
    <source>
        <strain evidence="2 3">CCMP1545</strain>
    </source>
</reference>
<dbReference type="GeneID" id="9680905"/>
<feature type="compositionally biased region" description="Low complexity" evidence="1">
    <location>
        <begin position="60"/>
        <end position="78"/>
    </location>
</feature>
<dbReference type="EMBL" id="GG663735">
    <property type="protein sequence ID" value="EEH60020.1"/>
    <property type="molecule type" value="Genomic_DNA"/>
</dbReference>
<dbReference type="OMA" id="FKTLAWG"/>
<gene>
    <name evidence="2" type="ORF">MICPUCDRAFT_37668</name>
</gene>
<dbReference type="Proteomes" id="UP000001876">
    <property type="component" value="Unassembled WGS sequence"/>
</dbReference>
<dbReference type="KEGG" id="mpp:MICPUCDRAFT_37668"/>
<sequence>MTASIASIATIATIALSSPHLPAALAGGYGTSLSYFERLERERVISEEPQTMAERDARAGARGRLAAAPSPSSARGVPLSLNAADDGTEDGAYSDLFVKSDPVGDGAAEDERRNKIDVRRWGRAAFQWGVIAAVAIRMRQANDRSSKVTKRLGLEGAASKALIGTRWRLTLDVGRERGTWMPPSWAASGVRVIAPIAIELAEGGVTRVVATGAFLPMKLSEGRWRLEGDALKFDVLMTTGMEKGDVTLPANESLHFRASAWGGAVSSRGTLLLRQTRWGFRKEWRMVGVFKAEKLSDGEDGVGDDQDYSGSSVFVDLPPMRVKQSEVR</sequence>
<accession>C1MGG1</accession>
<evidence type="ECO:0000256" key="1">
    <source>
        <dbReference type="SAM" id="MobiDB-lite"/>
    </source>
</evidence>
<keyword evidence="3" id="KW-1185">Reference proteome</keyword>
<evidence type="ECO:0000313" key="2">
    <source>
        <dbReference type="EMBL" id="EEH60020.1"/>
    </source>
</evidence>
<proteinExistence type="predicted"/>
<organism evidence="3">
    <name type="scientific">Micromonas pusilla (strain CCMP1545)</name>
    <name type="common">Picoplanktonic green alga</name>
    <dbReference type="NCBI Taxonomy" id="564608"/>
    <lineage>
        <taxon>Eukaryota</taxon>
        <taxon>Viridiplantae</taxon>
        <taxon>Chlorophyta</taxon>
        <taxon>Mamiellophyceae</taxon>
        <taxon>Mamiellales</taxon>
        <taxon>Mamiellaceae</taxon>
        <taxon>Micromonas</taxon>
    </lineage>
</organism>
<dbReference type="RefSeq" id="XP_003054768.1">
    <property type="nucleotide sequence ID" value="XM_003054722.1"/>
</dbReference>
<evidence type="ECO:0000313" key="3">
    <source>
        <dbReference type="Proteomes" id="UP000001876"/>
    </source>
</evidence>
<dbReference type="OrthoDB" id="45740at2759"/>